<evidence type="ECO:0000313" key="2">
    <source>
        <dbReference type="EMBL" id="KKM57733.1"/>
    </source>
</evidence>
<evidence type="ECO:0000259" key="1">
    <source>
        <dbReference type="Pfam" id="PF01266"/>
    </source>
</evidence>
<dbReference type="PANTHER" id="PTHR13847">
    <property type="entry name" value="SARCOSINE DEHYDROGENASE-RELATED"/>
    <property type="match status" value="1"/>
</dbReference>
<dbReference type="AlphaFoldDB" id="A0A0F9L6E2"/>
<dbReference type="Pfam" id="PF01266">
    <property type="entry name" value="DAO"/>
    <property type="match status" value="1"/>
</dbReference>
<feature type="domain" description="FAD dependent oxidoreductase" evidence="1">
    <location>
        <begin position="9"/>
        <end position="316"/>
    </location>
</feature>
<feature type="non-terminal residue" evidence="2">
    <location>
        <position position="316"/>
    </location>
</feature>
<proteinExistence type="predicted"/>
<name>A0A0F9L6E2_9ZZZZ</name>
<comment type="caution">
    <text evidence="2">The sequence shown here is derived from an EMBL/GenBank/DDBJ whole genome shotgun (WGS) entry which is preliminary data.</text>
</comment>
<reference evidence="2" key="1">
    <citation type="journal article" date="2015" name="Nature">
        <title>Complex archaea that bridge the gap between prokaryotes and eukaryotes.</title>
        <authorList>
            <person name="Spang A."/>
            <person name="Saw J.H."/>
            <person name="Jorgensen S.L."/>
            <person name="Zaremba-Niedzwiedzka K."/>
            <person name="Martijn J."/>
            <person name="Lind A.E."/>
            <person name="van Eijk R."/>
            <person name="Schleper C."/>
            <person name="Guy L."/>
            <person name="Ettema T.J."/>
        </authorList>
    </citation>
    <scope>NUCLEOTIDE SEQUENCE</scope>
</reference>
<dbReference type="InterPro" id="IPR036188">
    <property type="entry name" value="FAD/NAD-bd_sf"/>
</dbReference>
<organism evidence="2">
    <name type="scientific">marine sediment metagenome</name>
    <dbReference type="NCBI Taxonomy" id="412755"/>
    <lineage>
        <taxon>unclassified sequences</taxon>
        <taxon>metagenomes</taxon>
        <taxon>ecological metagenomes</taxon>
    </lineage>
</organism>
<dbReference type="Gene3D" id="3.50.50.60">
    <property type="entry name" value="FAD/NAD(P)-binding domain"/>
    <property type="match status" value="1"/>
</dbReference>
<dbReference type="GO" id="GO:0005737">
    <property type="term" value="C:cytoplasm"/>
    <property type="evidence" value="ECO:0007669"/>
    <property type="project" value="TreeGrafter"/>
</dbReference>
<accession>A0A0F9L6E2</accession>
<dbReference type="EMBL" id="LAZR01011845">
    <property type="protein sequence ID" value="KKM57733.1"/>
    <property type="molecule type" value="Genomic_DNA"/>
</dbReference>
<sequence>MAGRIKKADVVVIGGGAVGTAAAYHLSSRGKKVILCEARNIASGATGRCGGMIVHCYGRDVNIDKTDYRLLFTRANTEIMKEYQKTFEIDFQLRQVGCLDIAISEKEYDDLERLVKIQHSLGDDGIVLLDKKETLSEMPNLNPELIFGSRLRKEDGNLNPFLLARAQAVEAQKLGAQVLLHTKVDEIIMTNNEVQGVRVNDSVIEAENVVNATNGWASLLTEGIEVIPVRELAMVTERLPELPPQPFEMLCLGDFAYGATQTATGNYNLGGPGPARPPDYDYYDEKIYADEVLRVMSYIAVIFPGLSGVSVIRSWV</sequence>
<dbReference type="InterPro" id="IPR006076">
    <property type="entry name" value="FAD-dep_OxRdtase"/>
</dbReference>
<dbReference type="SUPFAM" id="SSF51905">
    <property type="entry name" value="FAD/NAD(P)-binding domain"/>
    <property type="match status" value="1"/>
</dbReference>
<protein>
    <recommendedName>
        <fullName evidence="1">FAD dependent oxidoreductase domain-containing protein</fullName>
    </recommendedName>
</protein>
<dbReference type="Gene3D" id="3.30.9.10">
    <property type="entry name" value="D-Amino Acid Oxidase, subunit A, domain 2"/>
    <property type="match status" value="1"/>
</dbReference>
<gene>
    <name evidence="2" type="ORF">LCGC14_1550440</name>
</gene>